<reference evidence="1" key="1">
    <citation type="journal article" date="2020" name="Stud. Mycol.">
        <title>101 Dothideomycetes genomes: a test case for predicting lifestyles and emergence of pathogens.</title>
        <authorList>
            <person name="Haridas S."/>
            <person name="Albert R."/>
            <person name="Binder M."/>
            <person name="Bloem J."/>
            <person name="Labutti K."/>
            <person name="Salamov A."/>
            <person name="Andreopoulos B."/>
            <person name="Baker S."/>
            <person name="Barry K."/>
            <person name="Bills G."/>
            <person name="Bluhm B."/>
            <person name="Cannon C."/>
            <person name="Castanera R."/>
            <person name="Culley D."/>
            <person name="Daum C."/>
            <person name="Ezra D."/>
            <person name="Gonzalez J."/>
            <person name="Henrissat B."/>
            <person name="Kuo A."/>
            <person name="Liang C."/>
            <person name="Lipzen A."/>
            <person name="Lutzoni F."/>
            <person name="Magnuson J."/>
            <person name="Mondo S."/>
            <person name="Nolan M."/>
            <person name="Ohm R."/>
            <person name="Pangilinan J."/>
            <person name="Park H.-J."/>
            <person name="Ramirez L."/>
            <person name="Alfaro M."/>
            <person name="Sun H."/>
            <person name="Tritt A."/>
            <person name="Yoshinaga Y."/>
            <person name="Zwiers L.-H."/>
            <person name="Turgeon B."/>
            <person name="Goodwin S."/>
            <person name="Spatafora J."/>
            <person name="Crous P."/>
            <person name="Grigoriev I."/>
        </authorList>
    </citation>
    <scope>NUCLEOTIDE SEQUENCE</scope>
    <source>
        <strain evidence="1">Tuck. ex Michener</strain>
    </source>
</reference>
<evidence type="ECO:0000313" key="1">
    <source>
        <dbReference type="EMBL" id="KAF2239579.1"/>
    </source>
</evidence>
<dbReference type="Proteomes" id="UP000800092">
    <property type="component" value="Unassembled WGS sequence"/>
</dbReference>
<sequence>MDACITCVTCSGCVGSMDCQVGGSTKYGVLCANRCHRCGLRRASVRGETKVSDGRSWSFCRAGAMIGVAHVCGRAVEHEPCLRMTGSNHHLPQTQESWDAVSWVEVHSLPSSRPQRRSPSSSSFIHSDANSLRVAAALFTARLAARCDHSLLGKSSAATAIKTLDTPQFFLKGTQVLADAIDFIVRSPGFDISMIFPGLVF</sequence>
<keyword evidence="2" id="KW-1185">Reference proteome</keyword>
<gene>
    <name evidence="1" type="ORF">EV356DRAFT_104294</name>
</gene>
<dbReference type="AlphaFoldDB" id="A0A6A6HNZ9"/>
<name>A0A6A6HNZ9_VIRVR</name>
<evidence type="ECO:0000313" key="2">
    <source>
        <dbReference type="Proteomes" id="UP000800092"/>
    </source>
</evidence>
<accession>A0A6A6HNZ9</accession>
<protein>
    <submittedName>
        <fullName evidence="1">Uncharacterized protein</fullName>
    </submittedName>
</protein>
<organism evidence="1 2">
    <name type="scientific">Viridothelium virens</name>
    <name type="common">Speckled blister lichen</name>
    <name type="synonym">Trypethelium virens</name>
    <dbReference type="NCBI Taxonomy" id="1048519"/>
    <lineage>
        <taxon>Eukaryota</taxon>
        <taxon>Fungi</taxon>
        <taxon>Dikarya</taxon>
        <taxon>Ascomycota</taxon>
        <taxon>Pezizomycotina</taxon>
        <taxon>Dothideomycetes</taxon>
        <taxon>Dothideomycetes incertae sedis</taxon>
        <taxon>Trypetheliales</taxon>
        <taxon>Trypetheliaceae</taxon>
        <taxon>Viridothelium</taxon>
    </lineage>
</organism>
<dbReference type="EMBL" id="ML991772">
    <property type="protein sequence ID" value="KAF2239579.1"/>
    <property type="molecule type" value="Genomic_DNA"/>
</dbReference>
<proteinExistence type="predicted"/>